<feature type="domain" description="Multidrug resistance protein MdtA-like C-terminal permuted SH3" evidence="8">
    <location>
        <begin position="301"/>
        <end position="351"/>
    </location>
</feature>
<dbReference type="Gene3D" id="1.10.287.470">
    <property type="entry name" value="Helix hairpin bin"/>
    <property type="match status" value="1"/>
</dbReference>
<dbReference type="Proteomes" id="UP000234530">
    <property type="component" value="Chromosome"/>
</dbReference>
<dbReference type="Pfam" id="PF25917">
    <property type="entry name" value="BSH_RND"/>
    <property type="match status" value="1"/>
</dbReference>
<dbReference type="AlphaFoldDB" id="A0A2H5EZ64"/>
<dbReference type="OrthoDB" id="9813967at2"/>
<feature type="domain" description="CusB-like beta-barrel" evidence="7">
    <location>
        <begin position="215"/>
        <end position="286"/>
    </location>
</feature>
<feature type="domain" description="Multidrug resistance protein MdtA-like barrel-sandwich hybrid" evidence="6">
    <location>
        <begin position="65"/>
        <end position="201"/>
    </location>
</feature>
<reference evidence="9 10" key="1">
    <citation type="journal article" date="2013" name="Antonie Van Leeuwenhoek">
        <title>Paracoccus zhejiangensis sp. nov., isolated from activated sludge in wastewater-treatment system.</title>
        <authorList>
            <person name="Wu Z.G."/>
            <person name="Zhang D.F."/>
            <person name="Liu Y.L."/>
            <person name="Wang F."/>
            <person name="Jiang X."/>
            <person name="Li C."/>
            <person name="Li S.P."/>
            <person name="Hong Q."/>
            <person name="Li W.J."/>
        </authorList>
    </citation>
    <scope>NUCLEOTIDE SEQUENCE [LARGE SCALE GENOMIC DNA]</scope>
    <source>
        <strain evidence="9 10">J6</strain>
    </source>
</reference>
<evidence type="ECO:0000256" key="4">
    <source>
        <dbReference type="SAM" id="Coils"/>
    </source>
</evidence>
<protein>
    <submittedName>
        <fullName evidence="9">Efflux RND transporter periplasmic adaptor subunit</fullName>
    </submittedName>
</protein>
<evidence type="ECO:0000313" key="10">
    <source>
        <dbReference type="Proteomes" id="UP000234530"/>
    </source>
</evidence>
<evidence type="ECO:0000256" key="2">
    <source>
        <dbReference type="ARBA" id="ARBA00009477"/>
    </source>
</evidence>
<comment type="similarity">
    <text evidence="2">Belongs to the membrane fusion protein (MFP) (TC 8.A.1) family.</text>
</comment>
<feature type="chain" id="PRO_5014134379" evidence="5">
    <location>
        <begin position="23"/>
        <end position="366"/>
    </location>
</feature>
<dbReference type="GO" id="GO:1990281">
    <property type="term" value="C:efflux pump complex"/>
    <property type="evidence" value="ECO:0007669"/>
    <property type="project" value="TreeGrafter"/>
</dbReference>
<feature type="coiled-coil region" evidence="4">
    <location>
        <begin position="137"/>
        <end position="171"/>
    </location>
</feature>
<evidence type="ECO:0000256" key="3">
    <source>
        <dbReference type="ARBA" id="ARBA00022448"/>
    </source>
</evidence>
<keyword evidence="10" id="KW-1185">Reference proteome</keyword>
<keyword evidence="4" id="KW-0175">Coiled coil</keyword>
<dbReference type="Gene3D" id="2.40.30.170">
    <property type="match status" value="1"/>
</dbReference>
<dbReference type="Pfam" id="PF25967">
    <property type="entry name" value="RND-MFP_C"/>
    <property type="match status" value="1"/>
</dbReference>
<sequence length="366" mass="38546">MNPVGTLGLAALCLALAPPVHAFELPWQKAEEPVVEGPPRPVVSVIVSDSDIKARSVPGVVTARNQVTLAFQTLGRLVLRNVELGDDVAAGDVLAELDPDDLAANVSAAGAAAEAAEVQLSTAQATAERTRALADRNVASTAQLEQAEQALAAAEAAVEQTRSELIRARDAEGFAQMTAPFDGVISDVFANPGAVLNAGEPVVQLSAEDSREAVIDLPEAALSELDDSAVFTVWQDDDPDTETRATVDRIEPLADSATRTRRVHLSLDSGHHLRLGSLIRARLAGETDIAMTLSERAVFDHEGKPHVWRVTREGDSATVSLTPVVTGAALLGEVFINEGLDQGDEVVVRGVHSLSEGQQVGRRIAP</sequence>
<keyword evidence="5" id="KW-0732">Signal</keyword>
<proteinExistence type="inferred from homology"/>
<dbReference type="Gene3D" id="2.40.420.20">
    <property type="match status" value="1"/>
</dbReference>
<dbReference type="InterPro" id="IPR006143">
    <property type="entry name" value="RND_pump_MFP"/>
</dbReference>
<organism evidence="9 10">
    <name type="scientific">Paracoccus zhejiangensis</name>
    <dbReference type="NCBI Taxonomy" id="1077935"/>
    <lineage>
        <taxon>Bacteria</taxon>
        <taxon>Pseudomonadati</taxon>
        <taxon>Pseudomonadota</taxon>
        <taxon>Alphaproteobacteria</taxon>
        <taxon>Rhodobacterales</taxon>
        <taxon>Paracoccaceae</taxon>
        <taxon>Paracoccus</taxon>
    </lineage>
</organism>
<evidence type="ECO:0000259" key="6">
    <source>
        <dbReference type="Pfam" id="PF25917"/>
    </source>
</evidence>
<dbReference type="GO" id="GO:0015562">
    <property type="term" value="F:efflux transmembrane transporter activity"/>
    <property type="evidence" value="ECO:0007669"/>
    <property type="project" value="TreeGrafter"/>
</dbReference>
<dbReference type="RefSeq" id="WP_101752618.1">
    <property type="nucleotide sequence ID" value="NZ_CP025430.1"/>
</dbReference>
<feature type="signal peptide" evidence="5">
    <location>
        <begin position="1"/>
        <end position="22"/>
    </location>
</feature>
<gene>
    <name evidence="9" type="ORF">CX676_10790</name>
</gene>
<dbReference type="SUPFAM" id="SSF111369">
    <property type="entry name" value="HlyD-like secretion proteins"/>
    <property type="match status" value="1"/>
</dbReference>
<accession>A0A2H5EZ64</accession>
<evidence type="ECO:0000313" key="9">
    <source>
        <dbReference type="EMBL" id="AUH64589.1"/>
    </source>
</evidence>
<dbReference type="PANTHER" id="PTHR30469">
    <property type="entry name" value="MULTIDRUG RESISTANCE PROTEIN MDTA"/>
    <property type="match status" value="1"/>
</dbReference>
<dbReference type="Pfam" id="PF25954">
    <property type="entry name" value="Beta-barrel_RND_2"/>
    <property type="match status" value="1"/>
</dbReference>
<dbReference type="KEGG" id="pzh:CX676_10790"/>
<dbReference type="InterPro" id="IPR058627">
    <property type="entry name" value="MdtA-like_C"/>
</dbReference>
<dbReference type="InterPro" id="IPR058792">
    <property type="entry name" value="Beta-barrel_RND_2"/>
</dbReference>
<dbReference type="InterPro" id="IPR058625">
    <property type="entry name" value="MdtA-like_BSH"/>
</dbReference>
<dbReference type="PANTHER" id="PTHR30469:SF15">
    <property type="entry name" value="HLYD FAMILY OF SECRETION PROTEINS"/>
    <property type="match status" value="1"/>
</dbReference>
<dbReference type="Gene3D" id="2.40.50.100">
    <property type="match status" value="1"/>
</dbReference>
<evidence type="ECO:0000256" key="1">
    <source>
        <dbReference type="ARBA" id="ARBA00004196"/>
    </source>
</evidence>
<dbReference type="EMBL" id="CP025430">
    <property type="protein sequence ID" value="AUH64589.1"/>
    <property type="molecule type" value="Genomic_DNA"/>
</dbReference>
<comment type="subcellular location">
    <subcellularLocation>
        <location evidence="1">Cell envelope</location>
    </subcellularLocation>
</comment>
<keyword evidence="3" id="KW-0813">Transport</keyword>
<evidence type="ECO:0000259" key="8">
    <source>
        <dbReference type="Pfam" id="PF25967"/>
    </source>
</evidence>
<evidence type="ECO:0000256" key="5">
    <source>
        <dbReference type="SAM" id="SignalP"/>
    </source>
</evidence>
<dbReference type="NCBIfam" id="TIGR01730">
    <property type="entry name" value="RND_mfp"/>
    <property type="match status" value="1"/>
</dbReference>
<evidence type="ECO:0000259" key="7">
    <source>
        <dbReference type="Pfam" id="PF25954"/>
    </source>
</evidence>
<name>A0A2H5EZ64_9RHOB</name>